<proteinExistence type="predicted"/>
<dbReference type="InterPro" id="IPR036388">
    <property type="entry name" value="WH-like_DNA-bd_sf"/>
</dbReference>
<name>A0A4D6NL35_VIGUN</name>
<dbReference type="GO" id="GO:0047763">
    <property type="term" value="F:caffeate O-methyltransferase activity"/>
    <property type="evidence" value="ECO:0007669"/>
    <property type="project" value="UniProtKB-EC"/>
</dbReference>
<dbReference type="EC" id="2.1.1.68" evidence="8"/>
<dbReference type="EMBL" id="CP039355">
    <property type="protein sequence ID" value="QCE13374.1"/>
    <property type="molecule type" value="Genomic_DNA"/>
</dbReference>
<gene>
    <name evidence="13" type="ORF">DEO72_LG11g367</name>
</gene>
<dbReference type="Proteomes" id="UP000501690">
    <property type="component" value="Linkage Group LG11"/>
</dbReference>
<evidence type="ECO:0000256" key="2">
    <source>
        <dbReference type="ARBA" id="ARBA00004928"/>
    </source>
</evidence>
<dbReference type="Gene3D" id="1.10.10.10">
    <property type="entry name" value="Winged helix-like DNA-binding domain superfamily/Winged helix DNA-binding domain"/>
    <property type="match status" value="1"/>
</dbReference>
<reference evidence="13 14" key="1">
    <citation type="submission" date="2019-04" db="EMBL/GenBank/DDBJ databases">
        <title>An improved genome assembly and genetic linkage map for asparagus bean, Vigna unguiculata ssp. sesquipedialis.</title>
        <authorList>
            <person name="Xia Q."/>
            <person name="Zhang R."/>
            <person name="Dong Y."/>
        </authorList>
    </citation>
    <scope>NUCLEOTIDE SEQUENCE [LARGE SCALE GENOMIC DNA]</scope>
    <source>
        <tissue evidence="13">Leaf</tissue>
    </source>
</reference>
<evidence type="ECO:0000256" key="10">
    <source>
        <dbReference type="SAM" id="MobiDB-lite"/>
    </source>
</evidence>
<dbReference type="Gene3D" id="3.40.50.150">
    <property type="entry name" value="Vaccinia Virus protein VP39"/>
    <property type="match status" value="1"/>
</dbReference>
<evidence type="ECO:0000259" key="11">
    <source>
        <dbReference type="Pfam" id="PF00891"/>
    </source>
</evidence>
<dbReference type="SUPFAM" id="SSF46785">
    <property type="entry name" value="Winged helix' DNA-binding domain"/>
    <property type="match status" value="1"/>
</dbReference>
<comment type="pathway">
    <text evidence="2">Aromatic compound metabolism; phenylpropanoid biosynthesis.</text>
</comment>
<dbReference type="Pfam" id="PF00891">
    <property type="entry name" value="Methyltransf_2"/>
    <property type="match status" value="1"/>
</dbReference>
<dbReference type="InterPro" id="IPR022657">
    <property type="entry name" value="De-COase2_CS"/>
</dbReference>
<keyword evidence="4 13" id="KW-0808">Transferase</keyword>
<feature type="domain" description="O-methyltransferase C-terminal" evidence="11">
    <location>
        <begin position="148"/>
        <end position="349"/>
    </location>
</feature>
<evidence type="ECO:0000313" key="13">
    <source>
        <dbReference type="EMBL" id="QCE13374.1"/>
    </source>
</evidence>
<dbReference type="GO" id="GO:0046983">
    <property type="term" value="F:protein dimerization activity"/>
    <property type="evidence" value="ECO:0007669"/>
    <property type="project" value="InterPro"/>
</dbReference>
<feature type="domain" description="O-methyltransferase dimerisation" evidence="12">
    <location>
        <begin position="30"/>
        <end position="125"/>
    </location>
</feature>
<comment type="cofactor">
    <cofactor evidence="1">
        <name>pyridoxal 5'-phosphate</name>
        <dbReference type="ChEBI" id="CHEBI:597326"/>
    </cofactor>
</comment>
<organism evidence="13 14">
    <name type="scientific">Vigna unguiculata</name>
    <name type="common">Cowpea</name>
    <dbReference type="NCBI Taxonomy" id="3917"/>
    <lineage>
        <taxon>Eukaryota</taxon>
        <taxon>Viridiplantae</taxon>
        <taxon>Streptophyta</taxon>
        <taxon>Embryophyta</taxon>
        <taxon>Tracheophyta</taxon>
        <taxon>Spermatophyta</taxon>
        <taxon>Magnoliopsida</taxon>
        <taxon>eudicotyledons</taxon>
        <taxon>Gunneridae</taxon>
        <taxon>Pentapetalae</taxon>
        <taxon>rosids</taxon>
        <taxon>fabids</taxon>
        <taxon>Fabales</taxon>
        <taxon>Fabaceae</taxon>
        <taxon>Papilionoideae</taxon>
        <taxon>50 kb inversion clade</taxon>
        <taxon>NPAAA clade</taxon>
        <taxon>indigoferoid/millettioid clade</taxon>
        <taxon>Phaseoleae</taxon>
        <taxon>Vigna</taxon>
    </lineage>
</organism>
<evidence type="ECO:0000256" key="3">
    <source>
        <dbReference type="ARBA" id="ARBA00022603"/>
    </source>
</evidence>
<dbReference type="FunFam" id="1.10.10.10:FF:000357">
    <property type="entry name" value="Caffeic acid 3-O-methyltransferase"/>
    <property type="match status" value="1"/>
</dbReference>
<dbReference type="InterPro" id="IPR001077">
    <property type="entry name" value="COMT_C"/>
</dbReference>
<dbReference type="PIRSF" id="PIRSF005739">
    <property type="entry name" value="O-mtase"/>
    <property type="match status" value="1"/>
</dbReference>
<dbReference type="InterPro" id="IPR036390">
    <property type="entry name" value="WH_DNA-bd_sf"/>
</dbReference>
<keyword evidence="7" id="KW-0456">Lyase</keyword>
<evidence type="ECO:0000256" key="1">
    <source>
        <dbReference type="ARBA" id="ARBA00001933"/>
    </source>
</evidence>
<dbReference type="FunFam" id="3.40.50.150:FF:000061">
    <property type="entry name" value="Caffeic acid O-methyltransferase"/>
    <property type="match status" value="1"/>
</dbReference>
<dbReference type="PANTHER" id="PTHR11746">
    <property type="entry name" value="O-METHYLTRANSFERASE"/>
    <property type="match status" value="1"/>
</dbReference>
<keyword evidence="6" id="KW-0438">Lignin biosynthesis</keyword>
<dbReference type="AlphaFoldDB" id="A0A4D6NL35"/>
<sequence>MANLPNSKLNGEEKKEKEEREDEESFSRAMQLVGSVVLPMALQSATELGVFEVLKEAGEGAKLSAKDIASKISCTNPQAASMLDRILTLLSSHSILHSSLVSDHRLPPTFHRLYTITPVATFFARNSDGVSLGPWMALIHDKIFLHSWSELKGSILEGGVAFDRAHGMHAFEYPRVDPRFNEVFNKGMIGLTTVIMKRILELYDGFEHVSRLVDVGGGYGVNLKLIKSKYPHIEAINFDLPHVVENAPLHPGVEHVGGDMFESVPSGDAIFMKVGGDEHCVKVLKNCYKGIGDDGKVIVVESIVSMVAETSVTAKGALGSDLIMMTQNPGGKERTRQQMIELAEASGFSGVRFICSVCGTWVMEFYK</sequence>
<evidence type="ECO:0000256" key="5">
    <source>
        <dbReference type="ARBA" id="ARBA00022691"/>
    </source>
</evidence>
<feature type="region of interest" description="Disordered" evidence="10">
    <location>
        <begin position="1"/>
        <end position="26"/>
    </location>
</feature>
<keyword evidence="3 13" id="KW-0489">Methyltransferase</keyword>
<dbReference type="InterPro" id="IPR016461">
    <property type="entry name" value="COMT-like"/>
</dbReference>
<dbReference type="GO" id="GO:0032259">
    <property type="term" value="P:methylation"/>
    <property type="evidence" value="ECO:0007669"/>
    <property type="project" value="UniProtKB-KW"/>
</dbReference>
<dbReference type="InterPro" id="IPR012967">
    <property type="entry name" value="COMT_dimerisation"/>
</dbReference>
<evidence type="ECO:0000256" key="7">
    <source>
        <dbReference type="ARBA" id="ARBA00023239"/>
    </source>
</evidence>
<evidence type="ECO:0000259" key="12">
    <source>
        <dbReference type="Pfam" id="PF08100"/>
    </source>
</evidence>
<dbReference type="InterPro" id="IPR029063">
    <property type="entry name" value="SAM-dependent_MTases_sf"/>
</dbReference>
<dbReference type="GO" id="GO:0009809">
    <property type="term" value="P:lignin biosynthetic process"/>
    <property type="evidence" value="ECO:0007669"/>
    <property type="project" value="UniProtKB-KW"/>
</dbReference>
<evidence type="ECO:0000313" key="14">
    <source>
        <dbReference type="Proteomes" id="UP000501690"/>
    </source>
</evidence>
<evidence type="ECO:0000256" key="4">
    <source>
        <dbReference type="ARBA" id="ARBA00022679"/>
    </source>
</evidence>
<evidence type="ECO:0000256" key="8">
    <source>
        <dbReference type="ARBA" id="ARBA00039011"/>
    </source>
</evidence>
<dbReference type="PROSITE" id="PS51683">
    <property type="entry name" value="SAM_OMT_II"/>
    <property type="match status" value="1"/>
</dbReference>
<protein>
    <recommendedName>
        <fullName evidence="8">caffeate O-methyltransferase</fullName>
        <ecNumber evidence="8">2.1.1.68</ecNumber>
    </recommendedName>
</protein>
<accession>A0A4D6NL35</accession>
<evidence type="ECO:0000256" key="6">
    <source>
        <dbReference type="ARBA" id="ARBA00022733"/>
    </source>
</evidence>
<keyword evidence="5" id="KW-0949">S-adenosyl-L-methionine</keyword>
<dbReference type="Pfam" id="PF08100">
    <property type="entry name" value="Dimerisation"/>
    <property type="match status" value="1"/>
</dbReference>
<dbReference type="PROSITE" id="PS00879">
    <property type="entry name" value="ODR_DC_2_2"/>
    <property type="match status" value="1"/>
</dbReference>
<dbReference type="SUPFAM" id="SSF53335">
    <property type="entry name" value="S-adenosyl-L-methionine-dependent methyltransferases"/>
    <property type="match status" value="1"/>
</dbReference>
<keyword evidence="14" id="KW-1185">Reference proteome</keyword>
<evidence type="ECO:0000256" key="9">
    <source>
        <dbReference type="ARBA" id="ARBA00045231"/>
    </source>
</evidence>
<dbReference type="GO" id="GO:0008757">
    <property type="term" value="F:S-adenosylmethionine-dependent methyltransferase activity"/>
    <property type="evidence" value="ECO:0007669"/>
    <property type="project" value="UniProtKB-ARBA"/>
</dbReference>
<comment type="function">
    <text evidence="9">Catalyzes the conversion of caffeic acid to ferulic acid and of 5-hydroxyferulic acid to sinapic acid. The resulting products may subsequently be converted to the corresponding alcohols that are incorporated into lignins.</text>
</comment>